<sequence>MNFCSPNEKIKLMRKRFMVNQSDLELPNMTRAFISMMESGKRNVSKASSQKLVSRFKEIASKKSVNLDIDDEYFSRQPEEDARYYIERKLEDNKNGHQCYEKLIEIADRFNLDESLALLYKLDGEDYVKDKDYYNGFIRYSDALGKYKELKDENEQAYIYKQLGLCKLKRSIYDEAVYYFNQALSYSYKNEKLKETFFWANHDLALVYVQTKEYDKCLKVLDKSILNKSNNAPRTFVRNARLVKANVLKELKNYKEAIAEYFALVDELADSDDILLSYLYNNIGEYYYEIEKYDESLEYISKAQLLKNKVDKKTLPNTLNTKGRVLYKLGYVEESIMVFQLAIDIAEEFQQFNMMYENYRDIISIYEKCKDYNKIKEFTSRLANMPDYFLLTKKQGFLSEE</sequence>
<dbReference type="EMBL" id="CP025746">
    <property type="protein sequence ID" value="QAA32350.1"/>
    <property type="molecule type" value="Genomic_DNA"/>
</dbReference>
<dbReference type="PANTHER" id="PTHR12558:SF13">
    <property type="entry name" value="CELL DIVISION CYCLE PROTEIN 27 HOMOLOG"/>
    <property type="match status" value="1"/>
</dbReference>
<dbReference type="RefSeq" id="WP_128213137.1">
    <property type="nucleotide sequence ID" value="NZ_CP025746.1"/>
</dbReference>
<organism evidence="2 3">
    <name type="scientific">Clostridium manihotivorum</name>
    <dbReference type="NCBI Taxonomy" id="2320868"/>
    <lineage>
        <taxon>Bacteria</taxon>
        <taxon>Bacillati</taxon>
        <taxon>Bacillota</taxon>
        <taxon>Clostridia</taxon>
        <taxon>Eubacteriales</taxon>
        <taxon>Clostridiaceae</taxon>
        <taxon>Clostridium</taxon>
    </lineage>
</organism>
<dbReference type="SMART" id="SM00028">
    <property type="entry name" value="TPR"/>
    <property type="match status" value="5"/>
</dbReference>
<evidence type="ECO:0000256" key="1">
    <source>
        <dbReference type="PROSITE-ProRule" id="PRU00339"/>
    </source>
</evidence>
<dbReference type="Gene3D" id="1.25.40.10">
    <property type="entry name" value="Tetratricopeptide repeat domain"/>
    <property type="match status" value="2"/>
</dbReference>
<feature type="repeat" description="TPR" evidence="1">
    <location>
        <begin position="157"/>
        <end position="190"/>
    </location>
</feature>
<keyword evidence="1" id="KW-0802">TPR repeat</keyword>
<dbReference type="InterPro" id="IPR019734">
    <property type="entry name" value="TPR_rpt"/>
</dbReference>
<evidence type="ECO:0000313" key="3">
    <source>
        <dbReference type="Proteomes" id="UP000286268"/>
    </source>
</evidence>
<protein>
    <submittedName>
        <fullName evidence="2">Uncharacterized protein</fullName>
    </submittedName>
</protein>
<dbReference type="KEGG" id="cmah:C1I91_12270"/>
<dbReference type="SUPFAM" id="SSF48452">
    <property type="entry name" value="TPR-like"/>
    <property type="match status" value="2"/>
</dbReference>
<dbReference type="AlphaFoldDB" id="A0A410DTJ7"/>
<dbReference type="OrthoDB" id="1706248at2"/>
<keyword evidence="3" id="KW-1185">Reference proteome</keyword>
<reference evidence="2 3" key="1">
    <citation type="submission" date="2018-01" db="EMBL/GenBank/DDBJ databases">
        <title>Genome Sequencing and Assembly of Anaerobacter polyendosporus strain CT4.</title>
        <authorList>
            <person name="Tachaapaikoon C."/>
            <person name="Sutheeworapong S."/>
            <person name="Jenjaroenpun P."/>
            <person name="Wongsurawat T."/>
            <person name="Nookeaw I."/>
            <person name="Cheawchanlertfa P."/>
            <person name="Kosugi A."/>
            <person name="Cheevadhanarak S."/>
            <person name="Ratanakhanokchai K."/>
        </authorList>
    </citation>
    <scope>NUCLEOTIDE SEQUENCE [LARGE SCALE GENOMIC DNA]</scope>
    <source>
        <strain evidence="2 3">CT4</strain>
    </source>
</reference>
<dbReference type="InterPro" id="IPR011990">
    <property type="entry name" value="TPR-like_helical_dom_sf"/>
</dbReference>
<dbReference type="Proteomes" id="UP000286268">
    <property type="component" value="Chromosome"/>
</dbReference>
<feature type="repeat" description="TPR" evidence="1">
    <location>
        <begin position="277"/>
        <end position="310"/>
    </location>
</feature>
<accession>A0A410DTJ7</accession>
<dbReference type="Pfam" id="PF13181">
    <property type="entry name" value="TPR_8"/>
    <property type="match status" value="1"/>
</dbReference>
<name>A0A410DTJ7_9CLOT</name>
<dbReference type="PROSITE" id="PS50005">
    <property type="entry name" value="TPR"/>
    <property type="match status" value="2"/>
</dbReference>
<dbReference type="PANTHER" id="PTHR12558">
    <property type="entry name" value="CELL DIVISION CYCLE 16,23,27"/>
    <property type="match status" value="1"/>
</dbReference>
<dbReference type="Pfam" id="PF12895">
    <property type="entry name" value="ANAPC3"/>
    <property type="match status" value="1"/>
</dbReference>
<proteinExistence type="predicted"/>
<evidence type="ECO:0000313" key="2">
    <source>
        <dbReference type="EMBL" id="QAA32350.1"/>
    </source>
</evidence>
<gene>
    <name evidence="2" type="ORF">C1I91_12270</name>
</gene>